<dbReference type="InterPro" id="IPR001647">
    <property type="entry name" value="HTH_TetR"/>
</dbReference>
<name>A0ABV5UA05_9PSEU</name>
<gene>
    <name evidence="6" type="ORF">ACFFTO_28940</name>
</gene>
<evidence type="ECO:0000313" key="6">
    <source>
        <dbReference type="EMBL" id="MFB9688222.1"/>
    </source>
</evidence>
<evidence type="ECO:0000256" key="3">
    <source>
        <dbReference type="ARBA" id="ARBA00023163"/>
    </source>
</evidence>
<dbReference type="InterPro" id="IPR009057">
    <property type="entry name" value="Homeodomain-like_sf"/>
</dbReference>
<evidence type="ECO:0000256" key="2">
    <source>
        <dbReference type="ARBA" id="ARBA00023125"/>
    </source>
</evidence>
<dbReference type="PANTHER" id="PTHR30055">
    <property type="entry name" value="HTH-TYPE TRANSCRIPTIONAL REGULATOR RUTR"/>
    <property type="match status" value="1"/>
</dbReference>
<evidence type="ECO:0000256" key="1">
    <source>
        <dbReference type="ARBA" id="ARBA00023015"/>
    </source>
</evidence>
<evidence type="ECO:0000256" key="4">
    <source>
        <dbReference type="PROSITE-ProRule" id="PRU00335"/>
    </source>
</evidence>
<dbReference type="Gene3D" id="1.10.357.10">
    <property type="entry name" value="Tetracycline Repressor, domain 2"/>
    <property type="match status" value="1"/>
</dbReference>
<dbReference type="InterPro" id="IPR036271">
    <property type="entry name" value="Tet_transcr_reg_TetR-rel_C_sf"/>
</dbReference>
<accession>A0ABV5UA05</accession>
<feature type="DNA-binding region" description="H-T-H motif" evidence="4">
    <location>
        <begin position="33"/>
        <end position="52"/>
    </location>
</feature>
<dbReference type="SUPFAM" id="SSF48498">
    <property type="entry name" value="Tetracyclin repressor-like, C-terminal domain"/>
    <property type="match status" value="1"/>
</dbReference>
<sequence length="193" mass="20667">MTGRTRLTAEQRRETILTAATAVFAEYGYQRAKASEIAARVGVSEPVVFQNFGSKASLFAAVIERASDIAEELLKSFDGQPVVEVLRALLAPEHLDALHAPGSLGVLFSEGTASDADPRVREAAAAAVQRLARGFTSMLHRAQEAGELDAGLDAEAFAWSLMSFVAARSFRRAVAADPALERRLVEQLLQALG</sequence>
<keyword evidence="2 4" id="KW-0238">DNA-binding</keyword>
<dbReference type="Pfam" id="PF16925">
    <property type="entry name" value="TetR_C_13"/>
    <property type="match status" value="1"/>
</dbReference>
<keyword evidence="1" id="KW-0805">Transcription regulation</keyword>
<evidence type="ECO:0000313" key="7">
    <source>
        <dbReference type="Proteomes" id="UP001589535"/>
    </source>
</evidence>
<dbReference type="SUPFAM" id="SSF46689">
    <property type="entry name" value="Homeodomain-like"/>
    <property type="match status" value="1"/>
</dbReference>
<feature type="domain" description="HTH tetR-type" evidence="5">
    <location>
        <begin position="10"/>
        <end position="70"/>
    </location>
</feature>
<dbReference type="PROSITE" id="PS50977">
    <property type="entry name" value="HTH_TETR_2"/>
    <property type="match status" value="1"/>
</dbReference>
<reference evidence="6 7" key="1">
    <citation type="submission" date="2024-09" db="EMBL/GenBank/DDBJ databases">
        <authorList>
            <person name="Sun Q."/>
            <person name="Mori K."/>
        </authorList>
    </citation>
    <scope>NUCLEOTIDE SEQUENCE [LARGE SCALE GENOMIC DNA]</scope>
    <source>
        <strain evidence="6 7">JCM 13852</strain>
    </source>
</reference>
<dbReference type="Gene3D" id="1.10.10.60">
    <property type="entry name" value="Homeodomain-like"/>
    <property type="match status" value="1"/>
</dbReference>
<dbReference type="PRINTS" id="PR00455">
    <property type="entry name" value="HTHTETR"/>
</dbReference>
<evidence type="ECO:0000259" key="5">
    <source>
        <dbReference type="PROSITE" id="PS50977"/>
    </source>
</evidence>
<dbReference type="PANTHER" id="PTHR30055:SF234">
    <property type="entry name" value="HTH-TYPE TRANSCRIPTIONAL REGULATOR BETI"/>
    <property type="match status" value="1"/>
</dbReference>
<dbReference type="InterPro" id="IPR011075">
    <property type="entry name" value="TetR_C"/>
</dbReference>
<dbReference type="RefSeq" id="WP_378199861.1">
    <property type="nucleotide sequence ID" value="NZ_JBHMBK010000024.1"/>
</dbReference>
<keyword evidence="7" id="KW-1185">Reference proteome</keyword>
<dbReference type="EMBL" id="JBHMBK010000024">
    <property type="protein sequence ID" value="MFB9688222.1"/>
    <property type="molecule type" value="Genomic_DNA"/>
</dbReference>
<comment type="caution">
    <text evidence="6">The sequence shown here is derived from an EMBL/GenBank/DDBJ whole genome shotgun (WGS) entry which is preliminary data.</text>
</comment>
<dbReference type="Pfam" id="PF00440">
    <property type="entry name" value="TetR_N"/>
    <property type="match status" value="1"/>
</dbReference>
<proteinExistence type="predicted"/>
<dbReference type="InterPro" id="IPR050109">
    <property type="entry name" value="HTH-type_TetR-like_transc_reg"/>
</dbReference>
<dbReference type="Proteomes" id="UP001589535">
    <property type="component" value="Unassembled WGS sequence"/>
</dbReference>
<protein>
    <submittedName>
        <fullName evidence="6">TetR/AcrR family transcriptional regulator</fullName>
    </submittedName>
</protein>
<organism evidence="6 7">
    <name type="scientific">Amycolatopsis plumensis</name>
    <dbReference type="NCBI Taxonomy" id="236508"/>
    <lineage>
        <taxon>Bacteria</taxon>
        <taxon>Bacillati</taxon>
        <taxon>Actinomycetota</taxon>
        <taxon>Actinomycetes</taxon>
        <taxon>Pseudonocardiales</taxon>
        <taxon>Pseudonocardiaceae</taxon>
        <taxon>Amycolatopsis</taxon>
    </lineage>
</organism>
<keyword evidence="3" id="KW-0804">Transcription</keyword>